<protein>
    <recommendedName>
        <fullName evidence="3">Lipoprotein</fullName>
    </recommendedName>
</protein>
<gene>
    <name evidence="1" type="ORF">M0L20_17340</name>
</gene>
<dbReference type="RefSeq" id="WP_248478236.1">
    <property type="nucleotide sequence ID" value="NZ_JALPRF010000003.1"/>
</dbReference>
<evidence type="ECO:0000313" key="2">
    <source>
        <dbReference type="Proteomes" id="UP001202180"/>
    </source>
</evidence>
<reference evidence="1 2" key="1">
    <citation type="submission" date="2022-04" db="EMBL/GenBank/DDBJ databases">
        <title>Spirosoma sp. strain RP8 genome sequencing and assembly.</title>
        <authorList>
            <person name="Jung Y."/>
        </authorList>
    </citation>
    <scope>NUCLEOTIDE SEQUENCE [LARGE SCALE GENOMIC DNA]</scope>
    <source>
        <strain evidence="1 2">RP8</strain>
    </source>
</reference>
<sequence>MLIKGRLYAFILLIFLGIGESCQQSSTVPVPADTAYFPLQVGDYWIYQVTQNAYSSTNPVAERVYQVQEKISSSYTQNGQVFFLMEESVKTSSQPDWQLTAIRTVYKNQSEVVRMENNVPVVKLLFPIAATTSWNTNIYNARPDTLLHYEDSGRSFTLDTRRFDNTISVVGTNDSTLISQQKNRQVYAPNVGLVYRENVSLAYCQASPDCIGKGIVESGTRQKWVLVSSNHLP</sequence>
<proteinExistence type="predicted"/>
<name>A0ABT0HN95_9BACT</name>
<dbReference type="EMBL" id="JALPRF010000003">
    <property type="protein sequence ID" value="MCK8493634.1"/>
    <property type="molecule type" value="Genomic_DNA"/>
</dbReference>
<comment type="caution">
    <text evidence="1">The sequence shown here is derived from an EMBL/GenBank/DDBJ whole genome shotgun (WGS) entry which is preliminary data.</text>
</comment>
<evidence type="ECO:0000313" key="1">
    <source>
        <dbReference type="EMBL" id="MCK8493634.1"/>
    </source>
</evidence>
<organism evidence="1 2">
    <name type="scientific">Spirosoma liriopis</name>
    <dbReference type="NCBI Taxonomy" id="2937440"/>
    <lineage>
        <taxon>Bacteria</taxon>
        <taxon>Pseudomonadati</taxon>
        <taxon>Bacteroidota</taxon>
        <taxon>Cytophagia</taxon>
        <taxon>Cytophagales</taxon>
        <taxon>Cytophagaceae</taxon>
        <taxon>Spirosoma</taxon>
    </lineage>
</organism>
<accession>A0ABT0HN95</accession>
<evidence type="ECO:0008006" key="3">
    <source>
        <dbReference type="Google" id="ProtNLM"/>
    </source>
</evidence>
<dbReference type="Proteomes" id="UP001202180">
    <property type="component" value="Unassembled WGS sequence"/>
</dbReference>
<keyword evidence="2" id="KW-1185">Reference proteome</keyword>